<protein>
    <submittedName>
        <fullName evidence="2">Uncharacterized protein</fullName>
    </submittedName>
</protein>
<feature type="compositionally biased region" description="Basic and acidic residues" evidence="1">
    <location>
        <begin position="48"/>
        <end position="57"/>
    </location>
</feature>
<reference evidence="2 3" key="1">
    <citation type="submission" date="2015-02" db="EMBL/GenBank/DDBJ databases">
        <title>Draft genome sequences of ten Microbacterium spp. with emphasis on heavy metal contaminated environments.</title>
        <authorList>
            <person name="Corretto E."/>
        </authorList>
    </citation>
    <scope>NUCLEOTIDE SEQUENCE [LARGE SCALE GENOMIC DNA]</scope>
    <source>
        <strain evidence="2 3">ARN176</strain>
    </source>
</reference>
<dbReference type="EMBL" id="JYIX01000039">
    <property type="protein sequence ID" value="KJL31352.1"/>
    <property type="molecule type" value="Genomic_DNA"/>
</dbReference>
<comment type="caution">
    <text evidence="2">The sequence shown here is derived from an EMBL/GenBank/DDBJ whole genome shotgun (WGS) entry which is preliminary data.</text>
</comment>
<organism evidence="2 3">
    <name type="scientific">Microbacterium azadirachtae</name>
    <dbReference type="NCBI Taxonomy" id="582680"/>
    <lineage>
        <taxon>Bacteria</taxon>
        <taxon>Bacillati</taxon>
        <taxon>Actinomycetota</taxon>
        <taxon>Actinomycetes</taxon>
        <taxon>Micrococcales</taxon>
        <taxon>Microbacteriaceae</taxon>
        <taxon>Microbacterium</taxon>
    </lineage>
</organism>
<gene>
    <name evidence="2" type="ORF">RS86_03474</name>
</gene>
<feature type="region of interest" description="Disordered" evidence="1">
    <location>
        <begin position="1"/>
        <end position="80"/>
    </location>
</feature>
<evidence type="ECO:0000256" key="1">
    <source>
        <dbReference type="SAM" id="MobiDB-lite"/>
    </source>
</evidence>
<dbReference type="AlphaFoldDB" id="A0A0F0LDQ8"/>
<sequence length="80" mass="8576">MWTMPDDEPSVSPEPAEADSADSGSRQRVVRVRGSRRARLTPAPGTHAEPDERDRESGAGAKGASGPNDAALRREVPPHY</sequence>
<keyword evidence="3" id="KW-1185">Reference proteome</keyword>
<dbReference type="Proteomes" id="UP000033740">
    <property type="component" value="Unassembled WGS sequence"/>
</dbReference>
<accession>A0A0F0LDQ8</accession>
<feature type="compositionally biased region" description="Basic residues" evidence="1">
    <location>
        <begin position="28"/>
        <end position="39"/>
    </location>
</feature>
<proteinExistence type="predicted"/>
<name>A0A0F0LDQ8_9MICO</name>
<evidence type="ECO:0000313" key="2">
    <source>
        <dbReference type="EMBL" id="KJL31352.1"/>
    </source>
</evidence>
<dbReference type="STRING" id="582680.RS86_03474"/>
<feature type="compositionally biased region" description="Basic and acidic residues" evidence="1">
    <location>
        <begin position="71"/>
        <end position="80"/>
    </location>
</feature>
<evidence type="ECO:0000313" key="3">
    <source>
        <dbReference type="Proteomes" id="UP000033740"/>
    </source>
</evidence>
<dbReference type="PATRIC" id="fig|582680.6.peg.3559"/>